<dbReference type="Pfam" id="PF00749">
    <property type="entry name" value="tRNA-synt_1c"/>
    <property type="match status" value="1"/>
</dbReference>
<comment type="catalytic activity">
    <reaction evidence="7">
        <text>tRNA(Glu) + L-glutamate + ATP = L-glutamyl-tRNA(Glu) + AMP + diphosphate</text>
        <dbReference type="Rhea" id="RHEA:23540"/>
        <dbReference type="Rhea" id="RHEA-COMP:9663"/>
        <dbReference type="Rhea" id="RHEA-COMP:9680"/>
        <dbReference type="ChEBI" id="CHEBI:29985"/>
        <dbReference type="ChEBI" id="CHEBI:30616"/>
        <dbReference type="ChEBI" id="CHEBI:33019"/>
        <dbReference type="ChEBI" id="CHEBI:78442"/>
        <dbReference type="ChEBI" id="CHEBI:78520"/>
        <dbReference type="ChEBI" id="CHEBI:456215"/>
        <dbReference type="EC" id="6.1.1.17"/>
    </reaction>
</comment>
<evidence type="ECO:0000256" key="5">
    <source>
        <dbReference type="ARBA" id="ARBA00022917"/>
    </source>
</evidence>
<dbReference type="GO" id="GO:0008270">
    <property type="term" value="F:zinc ion binding"/>
    <property type="evidence" value="ECO:0007669"/>
    <property type="project" value="UniProtKB-UniRule"/>
</dbReference>
<feature type="binding site" evidence="7">
    <location>
        <position position="250"/>
    </location>
    <ligand>
        <name>ATP</name>
        <dbReference type="ChEBI" id="CHEBI:30616"/>
    </ligand>
</feature>
<organism evidence="10 11">
    <name type="scientific">Alicyclobacillus mengziensis</name>
    <dbReference type="NCBI Taxonomy" id="2931921"/>
    <lineage>
        <taxon>Bacteria</taxon>
        <taxon>Bacillati</taxon>
        <taxon>Bacillota</taxon>
        <taxon>Bacilli</taxon>
        <taxon>Bacillales</taxon>
        <taxon>Alicyclobacillaceae</taxon>
        <taxon>Alicyclobacillus</taxon>
    </lineage>
</organism>
<comment type="subcellular location">
    <subcellularLocation>
        <location evidence="7">Cytoplasm</location>
    </subcellularLocation>
</comment>
<dbReference type="Pfam" id="PF19269">
    <property type="entry name" value="Anticodon_2"/>
    <property type="match status" value="1"/>
</dbReference>
<feature type="domain" description="Aminoacyl-tRNA synthetase class I anticodon-binding" evidence="9">
    <location>
        <begin position="335"/>
        <end position="474"/>
    </location>
</feature>
<dbReference type="PROSITE" id="PS00178">
    <property type="entry name" value="AA_TRNA_LIGASE_I"/>
    <property type="match status" value="1"/>
</dbReference>
<protein>
    <recommendedName>
        <fullName evidence="7">Glutamate--tRNA ligase</fullName>
        <ecNumber evidence="7">6.1.1.17</ecNumber>
    </recommendedName>
    <alternativeName>
        <fullName evidence="7">Glutamyl-tRNA synthetase</fullName>
        <shortName evidence="7">GluRS</shortName>
    </alternativeName>
</protein>
<dbReference type="HAMAP" id="MF_00022">
    <property type="entry name" value="Glu_tRNA_synth_type1"/>
    <property type="match status" value="1"/>
</dbReference>
<name>A0A9X7W2P4_9BACL</name>
<evidence type="ECO:0000256" key="4">
    <source>
        <dbReference type="ARBA" id="ARBA00022840"/>
    </source>
</evidence>
<evidence type="ECO:0000256" key="1">
    <source>
        <dbReference type="ARBA" id="ARBA00007894"/>
    </source>
</evidence>
<evidence type="ECO:0000256" key="3">
    <source>
        <dbReference type="ARBA" id="ARBA00022741"/>
    </source>
</evidence>
<evidence type="ECO:0000256" key="7">
    <source>
        <dbReference type="HAMAP-Rule" id="MF_00022"/>
    </source>
</evidence>
<evidence type="ECO:0000313" key="11">
    <source>
        <dbReference type="Proteomes" id="UP000663505"/>
    </source>
</evidence>
<dbReference type="InterPro" id="IPR000924">
    <property type="entry name" value="Glu/Gln-tRNA-synth"/>
</dbReference>
<dbReference type="PANTHER" id="PTHR43311:SF2">
    <property type="entry name" value="GLUTAMATE--TRNA LIGASE, MITOCHONDRIAL-RELATED"/>
    <property type="match status" value="1"/>
</dbReference>
<keyword evidence="4 7" id="KW-0067">ATP-binding</keyword>
<dbReference type="FunFam" id="3.40.50.620:FF:000045">
    <property type="entry name" value="Glutamate--tRNA ligase, mitochondrial"/>
    <property type="match status" value="1"/>
</dbReference>
<dbReference type="InterPro" id="IPR001412">
    <property type="entry name" value="aa-tRNA-synth_I_CS"/>
</dbReference>
<keyword evidence="7" id="KW-0862">Zinc</keyword>
<dbReference type="Gene3D" id="3.40.50.620">
    <property type="entry name" value="HUPs"/>
    <property type="match status" value="1"/>
</dbReference>
<feature type="binding site" evidence="7">
    <location>
        <position position="110"/>
    </location>
    <ligand>
        <name>Zn(2+)</name>
        <dbReference type="ChEBI" id="CHEBI:29105"/>
    </ligand>
</feature>
<dbReference type="KEGG" id="afx:JZ786_02770"/>
<dbReference type="GO" id="GO:0005829">
    <property type="term" value="C:cytosol"/>
    <property type="evidence" value="ECO:0007669"/>
    <property type="project" value="TreeGrafter"/>
</dbReference>
<keyword evidence="3 7" id="KW-0547">Nucleotide-binding</keyword>
<sequence length="483" mass="55444">MEVTVRVRYAPSPTGHLHIGGVRTALFNYLFAKRHGGRFILRIEDTDLERNVTGAEQEMLSGFRWLGFNWEEGPDVGGEYGPYRCTERLPIYQQYLQRLADTGAAYPCYCTPEELQADKERGVPHYVGRCRHLTDVERHAREQEGRVPSWRFAIPAHRTIQFRDLVRGDVSFQTDDLGDFVLMKSNGIPTYQFQVVVDDALMKISHVIRGEEHLSNTPWQILVYQALGFDVPQFAHLPQVLNSDRKKLSKRDPNVQPVHVYREKGYLPQAIVNFLALLGWSPGGEQEILSMAELEERFDMDKISKSGAVFDTQKLAWMAGEYVRRLSVESLTEMVAEQLRQRAVSLPSHADEKWLRSVVALFQEKMTCAEDFVELADGFFHKDIEWEPEALDVLRDEHAQAVVLRYIEFAKSDAEWTPEQSRARFKQVQTELGVKGRQLFMPVRAAVTGALHGPDLQQTITYLSKAWVVYRAEHVLLQVTPLR</sequence>
<comment type="cofactor">
    <cofactor evidence="7">
        <name>Zn(2+)</name>
        <dbReference type="ChEBI" id="CHEBI:29105"/>
    </cofactor>
    <text evidence="7">Binds 1 zinc ion per subunit.</text>
</comment>
<comment type="subunit">
    <text evidence="7">Monomer.</text>
</comment>
<keyword evidence="5 7" id="KW-0648">Protein biosynthesis</keyword>
<dbReference type="InterPro" id="IPR033910">
    <property type="entry name" value="GluRS_core"/>
</dbReference>
<keyword evidence="6 7" id="KW-0030">Aminoacyl-tRNA synthetase</keyword>
<feature type="short sequence motif" description="'HIGH' region" evidence="7">
    <location>
        <begin position="11"/>
        <end position="21"/>
    </location>
</feature>
<dbReference type="InterPro" id="IPR004527">
    <property type="entry name" value="Glu-tRNA-ligase_bac/mito"/>
</dbReference>
<dbReference type="SUPFAM" id="SSF48163">
    <property type="entry name" value="An anticodon-binding domain of class I aminoacyl-tRNA synthetases"/>
    <property type="match status" value="1"/>
</dbReference>
<dbReference type="EC" id="6.1.1.17" evidence="7"/>
<comment type="function">
    <text evidence="7">Catalyzes the attachment of glutamate to tRNA(Glu) in a two-step reaction: glutamate is first activated by ATP to form Glu-AMP and then transferred to the acceptor end of tRNA(Glu).</text>
</comment>
<dbReference type="InterPro" id="IPR014729">
    <property type="entry name" value="Rossmann-like_a/b/a_fold"/>
</dbReference>
<dbReference type="InterPro" id="IPR045462">
    <property type="entry name" value="aa-tRNA-synth_I_cd-bd"/>
</dbReference>
<dbReference type="NCBIfam" id="TIGR00464">
    <property type="entry name" value="gltX_bact"/>
    <property type="match status" value="1"/>
</dbReference>
<evidence type="ECO:0000313" key="10">
    <source>
        <dbReference type="EMBL" id="QSO49648.1"/>
    </source>
</evidence>
<dbReference type="InterPro" id="IPR020751">
    <property type="entry name" value="aa-tRNA-synth_I_codon-bd_sub2"/>
</dbReference>
<feature type="short sequence motif" description="'KMSKS' region" evidence="7">
    <location>
        <begin position="247"/>
        <end position="251"/>
    </location>
</feature>
<feature type="binding site" evidence="7">
    <location>
        <position position="132"/>
    </location>
    <ligand>
        <name>Zn(2+)</name>
        <dbReference type="ChEBI" id="CHEBI:29105"/>
    </ligand>
</feature>
<dbReference type="InterPro" id="IPR008925">
    <property type="entry name" value="aa_tRNA-synth_I_cd-bd_sf"/>
</dbReference>
<dbReference type="PANTHER" id="PTHR43311">
    <property type="entry name" value="GLUTAMATE--TRNA LIGASE"/>
    <property type="match status" value="1"/>
</dbReference>
<dbReference type="SUPFAM" id="SSF52374">
    <property type="entry name" value="Nucleotidylyl transferase"/>
    <property type="match status" value="1"/>
</dbReference>
<dbReference type="GO" id="GO:0005524">
    <property type="term" value="F:ATP binding"/>
    <property type="evidence" value="ECO:0007669"/>
    <property type="project" value="UniProtKB-UniRule"/>
</dbReference>
<reference evidence="10 11" key="1">
    <citation type="submission" date="2021-02" db="EMBL/GenBank/DDBJ databases">
        <title>Alicyclobacillus curvatus sp. nov. and Alicyclobacillus mengziensis sp. nov., two acidophilic bacteria isolated from acid mine drainage.</title>
        <authorList>
            <person name="Huang Y."/>
        </authorList>
    </citation>
    <scope>NUCLEOTIDE SEQUENCE [LARGE SCALE GENOMIC DNA]</scope>
    <source>
        <strain evidence="10 11">S30H14</strain>
    </source>
</reference>
<dbReference type="CDD" id="cd00808">
    <property type="entry name" value="GluRS_core"/>
    <property type="match status" value="1"/>
</dbReference>
<evidence type="ECO:0000256" key="6">
    <source>
        <dbReference type="ARBA" id="ARBA00023146"/>
    </source>
</evidence>
<keyword evidence="11" id="KW-1185">Reference proteome</keyword>
<dbReference type="Proteomes" id="UP000663505">
    <property type="component" value="Chromosome"/>
</dbReference>
<comment type="similarity">
    <text evidence="1 7">Belongs to the class-I aminoacyl-tRNA synthetase family. Glutamate--tRNA ligase type 1 subfamily.</text>
</comment>
<dbReference type="GO" id="GO:0004818">
    <property type="term" value="F:glutamate-tRNA ligase activity"/>
    <property type="evidence" value="ECO:0007669"/>
    <property type="project" value="UniProtKB-UniRule"/>
</dbReference>
<feature type="binding site" evidence="7">
    <location>
        <position position="130"/>
    </location>
    <ligand>
        <name>Zn(2+)</name>
        <dbReference type="ChEBI" id="CHEBI:29105"/>
    </ligand>
</feature>
<dbReference type="GO" id="GO:0006424">
    <property type="term" value="P:glutamyl-tRNA aminoacylation"/>
    <property type="evidence" value="ECO:0007669"/>
    <property type="project" value="UniProtKB-UniRule"/>
</dbReference>
<gene>
    <name evidence="7" type="primary">gltX</name>
    <name evidence="10" type="ORF">JZ786_02770</name>
</gene>
<evidence type="ECO:0000256" key="2">
    <source>
        <dbReference type="ARBA" id="ARBA00022598"/>
    </source>
</evidence>
<dbReference type="EMBL" id="CP071182">
    <property type="protein sequence ID" value="QSO49648.1"/>
    <property type="molecule type" value="Genomic_DNA"/>
</dbReference>
<dbReference type="AlphaFoldDB" id="A0A9X7W2P4"/>
<accession>A0A9X7W2P4</accession>
<keyword evidence="7" id="KW-0479">Metal-binding</keyword>
<proteinExistence type="inferred from homology"/>
<dbReference type="InterPro" id="IPR020058">
    <property type="entry name" value="Glu/Gln-tRNA-synth_Ib_cat-dom"/>
</dbReference>
<dbReference type="InterPro" id="IPR049940">
    <property type="entry name" value="GluQ/Sye"/>
</dbReference>
<keyword evidence="2 7" id="KW-0436">Ligase</keyword>
<dbReference type="Gene3D" id="1.10.10.350">
    <property type="match status" value="1"/>
</dbReference>
<feature type="binding site" evidence="7">
    <location>
        <position position="108"/>
    </location>
    <ligand>
        <name>Zn(2+)</name>
        <dbReference type="ChEBI" id="CHEBI:29105"/>
    </ligand>
</feature>
<dbReference type="PRINTS" id="PR00987">
    <property type="entry name" value="TRNASYNTHGLU"/>
</dbReference>
<evidence type="ECO:0000259" key="8">
    <source>
        <dbReference type="Pfam" id="PF00749"/>
    </source>
</evidence>
<keyword evidence="7" id="KW-0963">Cytoplasm</keyword>
<dbReference type="GO" id="GO:0000049">
    <property type="term" value="F:tRNA binding"/>
    <property type="evidence" value="ECO:0007669"/>
    <property type="project" value="InterPro"/>
</dbReference>
<feature type="domain" description="Glutamyl/glutaminyl-tRNA synthetase class Ib catalytic" evidence="8">
    <location>
        <begin position="5"/>
        <end position="317"/>
    </location>
</feature>
<evidence type="ECO:0000259" key="9">
    <source>
        <dbReference type="Pfam" id="PF19269"/>
    </source>
</evidence>